<dbReference type="InterPro" id="IPR036188">
    <property type="entry name" value="FAD/NAD-bd_sf"/>
</dbReference>
<feature type="domain" description="RsdA/BaiN/AoA(So)-like Rossmann fold-like" evidence="4">
    <location>
        <begin position="5"/>
        <end position="403"/>
    </location>
</feature>
<dbReference type="AlphaFoldDB" id="A0A1T5LFZ7"/>
<sequence length="408" mass="45822">MNDFDLIVIGGGAAGFYGAIQSAELKPGLKVLILEKSNKLLSKVRVSGGGRCNVTQHCFDAIPLSRHYPRGEKSLKALFKNYQAKDVVDWFESKHVSLKAEEDGRMFPITDSSQTIIDCFLNEALRHKIKIELESGVSGIRQNGDWLEVYCQDDKVYKSKKVLVATGGNPNPQFYQWLKDLGHNIVPPIPSLFTFNDSQKHFKELMGIAVPNAEVRIATTKFSQTGPVLITHWGLSGPAVIKLSAWAAEYLHQINYQFTALVSWVGPVKEDDLRGTLRDYKAEHGKQKVYTNSLFDLPQRLWQLLCTLAEIEEQKIWAELPQKNINKLLEGLIRSPFQIKGKTTFKEEFVTCGGVDLAEIDLQTMESKKIKNLFFAGEVLNIDGETGGYNFQAAWTTSYTAAKKISDR</sequence>
<dbReference type="SUPFAM" id="SSF160996">
    <property type="entry name" value="HI0933 insert domain-like"/>
    <property type="match status" value="1"/>
</dbReference>
<keyword evidence="3" id="KW-0274">FAD</keyword>
<dbReference type="Pfam" id="PF03486">
    <property type="entry name" value="HI0933_like"/>
    <property type="match status" value="1"/>
</dbReference>
<dbReference type="PRINTS" id="PR00368">
    <property type="entry name" value="FADPNR"/>
</dbReference>
<evidence type="ECO:0000256" key="1">
    <source>
        <dbReference type="ARBA" id="ARBA00001974"/>
    </source>
</evidence>
<dbReference type="Gene3D" id="1.10.8.260">
    <property type="entry name" value="HI0933 insert domain-like"/>
    <property type="match status" value="1"/>
</dbReference>
<evidence type="ECO:0000259" key="4">
    <source>
        <dbReference type="Pfam" id="PF03486"/>
    </source>
</evidence>
<dbReference type="STRING" id="688867.SAMN05660236_3094"/>
<dbReference type="SUPFAM" id="SSF51905">
    <property type="entry name" value="FAD/NAD(P)-binding domain"/>
    <property type="match status" value="1"/>
</dbReference>
<evidence type="ECO:0008006" key="8">
    <source>
        <dbReference type="Google" id="ProtNLM"/>
    </source>
</evidence>
<gene>
    <name evidence="6" type="ORF">SAMN05660236_3094</name>
</gene>
<proteinExistence type="predicted"/>
<dbReference type="EMBL" id="FUZU01000002">
    <property type="protein sequence ID" value="SKC74589.1"/>
    <property type="molecule type" value="Genomic_DNA"/>
</dbReference>
<name>A0A1T5LFZ7_9BACT</name>
<dbReference type="InterPro" id="IPR023166">
    <property type="entry name" value="BaiN-like_dom_sf"/>
</dbReference>
<dbReference type="Pfam" id="PF22780">
    <property type="entry name" value="HI0933_like_1st"/>
    <property type="match status" value="1"/>
</dbReference>
<dbReference type="InterPro" id="IPR057661">
    <property type="entry name" value="RsdA/BaiN/AoA(So)_Rossmann"/>
</dbReference>
<comment type="cofactor">
    <cofactor evidence="1">
        <name>FAD</name>
        <dbReference type="ChEBI" id="CHEBI:57692"/>
    </cofactor>
</comment>
<keyword evidence="7" id="KW-1185">Reference proteome</keyword>
<evidence type="ECO:0000256" key="2">
    <source>
        <dbReference type="ARBA" id="ARBA00022630"/>
    </source>
</evidence>
<dbReference type="Proteomes" id="UP000190961">
    <property type="component" value="Unassembled WGS sequence"/>
</dbReference>
<keyword evidence="2" id="KW-0285">Flavoprotein</keyword>
<dbReference type="NCBIfam" id="TIGR00275">
    <property type="entry name" value="aminoacetone oxidase family FAD-binding enzyme"/>
    <property type="match status" value="1"/>
</dbReference>
<evidence type="ECO:0000313" key="6">
    <source>
        <dbReference type="EMBL" id="SKC74589.1"/>
    </source>
</evidence>
<dbReference type="PRINTS" id="PR00411">
    <property type="entry name" value="PNDRDTASEI"/>
</dbReference>
<dbReference type="InterPro" id="IPR004792">
    <property type="entry name" value="BaiN-like"/>
</dbReference>
<dbReference type="PANTHER" id="PTHR42887:SF2">
    <property type="entry name" value="OS12G0638800 PROTEIN"/>
    <property type="match status" value="1"/>
</dbReference>
<protein>
    <recommendedName>
        <fullName evidence="8">Flavoprotein, HI0933 family</fullName>
    </recommendedName>
</protein>
<evidence type="ECO:0000313" key="7">
    <source>
        <dbReference type="Proteomes" id="UP000190961"/>
    </source>
</evidence>
<dbReference type="RefSeq" id="WP_079687648.1">
    <property type="nucleotide sequence ID" value="NZ_FUZU01000002.1"/>
</dbReference>
<dbReference type="Gene3D" id="2.40.30.10">
    <property type="entry name" value="Translation factors"/>
    <property type="match status" value="1"/>
</dbReference>
<organism evidence="6 7">
    <name type="scientific">Ohtaekwangia koreensis</name>
    <dbReference type="NCBI Taxonomy" id="688867"/>
    <lineage>
        <taxon>Bacteria</taxon>
        <taxon>Pseudomonadati</taxon>
        <taxon>Bacteroidota</taxon>
        <taxon>Cytophagia</taxon>
        <taxon>Cytophagales</taxon>
        <taxon>Fulvivirgaceae</taxon>
        <taxon>Ohtaekwangia</taxon>
    </lineage>
</organism>
<dbReference type="PANTHER" id="PTHR42887">
    <property type="entry name" value="OS12G0638800 PROTEIN"/>
    <property type="match status" value="1"/>
</dbReference>
<dbReference type="InterPro" id="IPR055178">
    <property type="entry name" value="RsdA/BaiN/AoA(So)-like_dom"/>
</dbReference>
<dbReference type="Gene3D" id="3.50.50.60">
    <property type="entry name" value="FAD/NAD(P)-binding domain"/>
    <property type="match status" value="1"/>
</dbReference>
<evidence type="ECO:0000256" key="3">
    <source>
        <dbReference type="ARBA" id="ARBA00022827"/>
    </source>
</evidence>
<feature type="domain" description="RsdA/BaiN/AoA(So)-like insert" evidence="5">
    <location>
        <begin position="190"/>
        <end position="350"/>
    </location>
</feature>
<dbReference type="OrthoDB" id="9773233at2"/>
<accession>A0A1T5LFZ7</accession>
<reference evidence="6 7" key="1">
    <citation type="submission" date="2017-02" db="EMBL/GenBank/DDBJ databases">
        <authorList>
            <person name="Peterson S.W."/>
        </authorList>
    </citation>
    <scope>NUCLEOTIDE SEQUENCE [LARGE SCALE GENOMIC DNA]</scope>
    <source>
        <strain evidence="6 7">DSM 25262</strain>
    </source>
</reference>
<evidence type="ECO:0000259" key="5">
    <source>
        <dbReference type="Pfam" id="PF22780"/>
    </source>
</evidence>